<proteinExistence type="predicted"/>
<feature type="non-terminal residue" evidence="1">
    <location>
        <position position="1"/>
    </location>
</feature>
<dbReference type="InterPro" id="IPR006616">
    <property type="entry name" value="DM9_repeat"/>
</dbReference>
<name>A0A2H3DCD2_ARMGA</name>
<gene>
    <name evidence="1" type="ORF">ARMGADRAFT_872594</name>
</gene>
<evidence type="ECO:0000313" key="2">
    <source>
        <dbReference type="Proteomes" id="UP000217790"/>
    </source>
</evidence>
<dbReference type="EMBL" id="KZ293693">
    <property type="protein sequence ID" value="PBK85126.1"/>
    <property type="molecule type" value="Genomic_DNA"/>
</dbReference>
<dbReference type="InParanoid" id="A0A2H3DCD2"/>
<accession>A0A2H3DCD2</accession>
<dbReference type="Pfam" id="PF11901">
    <property type="entry name" value="DM9"/>
    <property type="match status" value="1"/>
</dbReference>
<sequence length="134" mass="14866">PATQQLPSSGFRFPLHGSSPLLKDLMGTPPRSDWHKWPNHPIYFSSAIFDKSVHPCKVEPNRPDLPSPCSVVFDGTVVFHKGCYDLLPFNPDIMELVRASEGRIPAGRWPIKGGYEEDGMPLYHGGIDANGRNV</sequence>
<organism evidence="1 2">
    <name type="scientific">Armillaria gallica</name>
    <name type="common">Bulbous honey fungus</name>
    <name type="synonym">Armillaria bulbosa</name>
    <dbReference type="NCBI Taxonomy" id="47427"/>
    <lineage>
        <taxon>Eukaryota</taxon>
        <taxon>Fungi</taxon>
        <taxon>Dikarya</taxon>
        <taxon>Basidiomycota</taxon>
        <taxon>Agaricomycotina</taxon>
        <taxon>Agaricomycetes</taxon>
        <taxon>Agaricomycetidae</taxon>
        <taxon>Agaricales</taxon>
        <taxon>Marasmiineae</taxon>
        <taxon>Physalacriaceae</taxon>
        <taxon>Armillaria</taxon>
    </lineage>
</organism>
<evidence type="ECO:0000313" key="1">
    <source>
        <dbReference type="EMBL" id="PBK85126.1"/>
    </source>
</evidence>
<keyword evidence="2" id="KW-1185">Reference proteome</keyword>
<dbReference type="AlphaFoldDB" id="A0A2H3DCD2"/>
<feature type="non-terminal residue" evidence="1">
    <location>
        <position position="134"/>
    </location>
</feature>
<reference evidence="2" key="1">
    <citation type="journal article" date="2017" name="Nat. Ecol. Evol.">
        <title>Genome expansion and lineage-specific genetic innovations in the forest pathogenic fungi Armillaria.</title>
        <authorList>
            <person name="Sipos G."/>
            <person name="Prasanna A.N."/>
            <person name="Walter M.C."/>
            <person name="O'Connor E."/>
            <person name="Balint B."/>
            <person name="Krizsan K."/>
            <person name="Kiss B."/>
            <person name="Hess J."/>
            <person name="Varga T."/>
            <person name="Slot J."/>
            <person name="Riley R."/>
            <person name="Boka B."/>
            <person name="Rigling D."/>
            <person name="Barry K."/>
            <person name="Lee J."/>
            <person name="Mihaltcheva S."/>
            <person name="LaButti K."/>
            <person name="Lipzen A."/>
            <person name="Waldron R."/>
            <person name="Moloney N.M."/>
            <person name="Sperisen C."/>
            <person name="Kredics L."/>
            <person name="Vagvoelgyi C."/>
            <person name="Patrignani A."/>
            <person name="Fitzpatrick D."/>
            <person name="Nagy I."/>
            <person name="Doyle S."/>
            <person name="Anderson J.B."/>
            <person name="Grigoriev I.V."/>
            <person name="Gueldener U."/>
            <person name="Muensterkoetter M."/>
            <person name="Nagy L.G."/>
        </authorList>
    </citation>
    <scope>NUCLEOTIDE SEQUENCE [LARGE SCALE GENOMIC DNA]</scope>
    <source>
        <strain evidence="2">Ar21-2</strain>
    </source>
</reference>
<dbReference type="Proteomes" id="UP000217790">
    <property type="component" value="Unassembled WGS sequence"/>
</dbReference>
<protein>
    <submittedName>
        <fullName evidence="1">Uncharacterized protein</fullName>
    </submittedName>
</protein>
<dbReference type="OrthoDB" id="2971069at2759"/>